<feature type="region of interest" description="Disordered" evidence="1">
    <location>
        <begin position="1"/>
        <end position="57"/>
    </location>
</feature>
<reference evidence="3" key="1">
    <citation type="journal article" date="2018" name="Curr. Biol.">
        <title>Genetic Regulation of the 2D to 3D Growth Transition in the Moss Physcomitrella patens.</title>
        <authorList>
            <person name="Moody L.A."/>
            <person name="Kelly S."/>
            <person name="Rabbinowitsch E."/>
            <person name="Langdale J.A."/>
        </authorList>
    </citation>
    <scope>NUCLEOTIDE SEQUENCE</scope>
    <source>
        <strain evidence="3">Villersexel</strain>
    </source>
</reference>
<accession>A0A2P0ZGY6</accession>
<evidence type="ECO:0000313" key="2">
    <source>
        <dbReference type="EMBL" id="AVH79721.1"/>
    </source>
</evidence>
<evidence type="ECO:0000313" key="3">
    <source>
        <dbReference type="EMBL" id="AVH79723.1"/>
    </source>
</evidence>
<evidence type="ECO:0000256" key="1">
    <source>
        <dbReference type="SAM" id="MobiDB-lite"/>
    </source>
</evidence>
<sequence length="75" mass="8021">MEYDYGRSGHGSGGYEMGRPMYHSRQGSNVQGSYPRVGQSAGDALMNRGPPQAPLLSVPSFPSGSAIKVTIKPMY</sequence>
<dbReference type="EMBL" id="MG280834">
    <property type="protein sequence ID" value="AVH79721.1"/>
    <property type="molecule type" value="mRNA"/>
</dbReference>
<name>A0A2P0ZGY6_PHYPA</name>
<protein>
    <submittedName>
        <fullName evidence="2">NOG1 splice variant 1</fullName>
    </submittedName>
    <submittedName>
        <fullName evidence="3">NOG1 splice variant 3</fullName>
    </submittedName>
</protein>
<dbReference type="EMBL" id="MG280836">
    <property type="protein sequence ID" value="AVH79723.1"/>
    <property type="molecule type" value="mRNA"/>
</dbReference>
<dbReference type="AlphaFoldDB" id="A0A2P0ZGY6"/>
<proteinExistence type="evidence at transcript level"/>
<organism evidence="3">
    <name type="scientific">Physcomitrium patens</name>
    <name type="common">Spreading-leaved earth moss</name>
    <name type="synonym">Physcomitrella patens</name>
    <dbReference type="NCBI Taxonomy" id="3218"/>
    <lineage>
        <taxon>Eukaryota</taxon>
        <taxon>Viridiplantae</taxon>
        <taxon>Streptophyta</taxon>
        <taxon>Embryophyta</taxon>
        <taxon>Bryophyta</taxon>
        <taxon>Bryophytina</taxon>
        <taxon>Bryopsida</taxon>
        <taxon>Funariidae</taxon>
        <taxon>Funariales</taxon>
        <taxon>Funariaceae</taxon>
        <taxon>Physcomitrium</taxon>
    </lineage>
</organism>